<name>A0ABP9DDQ8_9ACTN</name>
<keyword evidence="2" id="KW-1185">Reference proteome</keyword>
<gene>
    <name evidence="1" type="ORF">GCM10023235_05350</name>
</gene>
<organism evidence="1 2">
    <name type="scientific">Kitasatospora terrestris</name>
    <dbReference type="NCBI Taxonomy" id="258051"/>
    <lineage>
        <taxon>Bacteria</taxon>
        <taxon>Bacillati</taxon>
        <taxon>Actinomycetota</taxon>
        <taxon>Actinomycetes</taxon>
        <taxon>Kitasatosporales</taxon>
        <taxon>Streptomycetaceae</taxon>
        <taxon>Kitasatospora</taxon>
    </lineage>
</organism>
<evidence type="ECO:0000313" key="1">
    <source>
        <dbReference type="EMBL" id="GAA4833770.1"/>
    </source>
</evidence>
<evidence type="ECO:0008006" key="3">
    <source>
        <dbReference type="Google" id="ProtNLM"/>
    </source>
</evidence>
<sequence>MDAMAAEVASAHAQGDLAWPPAAVYPEDVITRHRAFTARHRSLRPREEHHEPTAQEWRGFLDHFELREWVRCDRFRRWNGS</sequence>
<evidence type="ECO:0000313" key="2">
    <source>
        <dbReference type="Proteomes" id="UP001501752"/>
    </source>
</evidence>
<comment type="caution">
    <text evidence="1">The sequence shown here is derived from an EMBL/GenBank/DDBJ whole genome shotgun (WGS) entry which is preliminary data.</text>
</comment>
<dbReference type="EMBL" id="BAABIS010000001">
    <property type="protein sequence ID" value="GAA4833770.1"/>
    <property type="molecule type" value="Genomic_DNA"/>
</dbReference>
<protein>
    <recommendedName>
        <fullName evidence="3">Transposase</fullName>
    </recommendedName>
</protein>
<dbReference type="Proteomes" id="UP001501752">
    <property type="component" value="Unassembled WGS sequence"/>
</dbReference>
<reference evidence="2" key="1">
    <citation type="journal article" date="2019" name="Int. J. Syst. Evol. Microbiol.">
        <title>The Global Catalogue of Microorganisms (GCM) 10K type strain sequencing project: providing services to taxonomists for standard genome sequencing and annotation.</title>
        <authorList>
            <consortium name="The Broad Institute Genomics Platform"/>
            <consortium name="The Broad Institute Genome Sequencing Center for Infectious Disease"/>
            <person name="Wu L."/>
            <person name="Ma J."/>
        </authorList>
    </citation>
    <scope>NUCLEOTIDE SEQUENCE [LARGE SCALE GENOMIC DNA]</scope>
    <source>
        <strain evidence="2">JCM 13006</strain>
    </source>
</reference>
<proteinExistence type="predicted"/>
<accession>A0ABP9DDQ8</accession>